<sequence length="410" mass="46042">MDRYCEFCVNLRSVVYCKADAAYLCLSCDTKVHSANPLSNRHHRTLVCESCRCRPTYVRCYDHQKFMCRGCDLSQHDASSSQHRKRVMKSYVGSPSAQDLGILWGFDLNQFLDGSSILNNHRFGSNSSPSTNTNVVGLETGNLGSIDEHIKEVCGGIQALVVLQQLVDLLKVQTSDIDHVSSVMRYQEHKLETDVNQFSQQFLLGGGRPHHDEIGLDPCSSPFAQLDHLESSETEQNSLQGDSFWQCKSPVPSSQLWSQNMQDLGVCEEPACLDDLNMPDIDLTFRNFEELFRTDQDPTSVDQYTSMATSFIIAESSPKKARYTSQIMSFSQSRHGAESSGTMCIDSGISPSRGSTEDHESMKSKRKKNVEMKESKQGQCGYRKARSSTRKRTKSQGWKFKSHESGTRSC</sequence>
<evidence type="ECO:0000313" key="1">
    <source>
        <dbReference type="EMBL" id="KAI3733913.1"/>
    </source>
</evidence>
<reference evidence="1 2" key="2">
    <citation type="journal article" date="2022" name="Mol. Ecol. Resour.">
        <title>The genomes of chicory, endive, great burdock and yacon provide insights into Asteraceae paleo-polyploidization history and plant inulin production.</title>
        <authorList>
            <person name="Fan W."/>
            <person name="Wang S."/>
            <person name="Wang H."/>
            <person name="Wang A."/>
            <person name="Jiang F."/>
            <person name="Liu H."/>
            <person name="Zhao H."/>
            <person name="Xu D."/>
            <person name="Zhang Y."/>
        </authorList>
    </citation>
    <scope>NUCLEOTIDE SEQUENCE [LARGE SCALE GENOMIC DNA]</scope>
    <source>
        <strain evidence="2">cv. Niubang</strain>
    </source>
</reference>
<keyword evidence="2" id="KW-1185">Reference proteome</keyword>
<comment type="caution">
    <text evidence="1">The sequence shown here is derived from an EMBL/GenBank/DDBJ whole genome shotgun (WGS) entry which is preliminary data.</text>
</comment>
<dbReference type="EMBL" id="CM042050">
    <property type="protein sequence ID" value="KAI3733913.1"/>
    <property type="molecule type" value="Genomic_DNA"/>
</dbReference>
<reference evidence="2" key="1">
    <citation type="journal article" date="2022" name="Mol. Ecol. Resour.">
        <title>The genomes of chicory, endive, great burdock and yacon provide insights into Asteraceae palaeo-polyploidization history and plant inulin production.</title>
        <authorList>
            <person name="Fan W."/>
            <person name="Wang S."/>
            <person name="Wang H."/>
            <person name="Wang A."/>
            <person name="Jiang F."/>
            <person name="Liu H."/>
            <person name="Zhao H."/>
            <person name="Xu D."/>
            <person name="Zhang Y."/>
        </authorList>
    </citation>
    <scope>NUCLEOTIDE SEQUENCE [LARGE SCALE GENOMIC DNA]</scope>
    <source>
        <strain evidence="2">cv. Niubang</strain>
    </source>
</reference>
<gene>
    <name evidence="1" type="ORF">L6452_13371</name>
</gene>
<organism evidence="1 2">
    <name type="scientific">Arctium lappa</name>
    <name type="common">Greater burdock</name>
    <name type="synonym">Lappa major</name>
    <dbReference type="NCBI Taxonomy" id="4217"/>
    <lineage>
        <taxon>Eukaryota</taxon>
        <taxon>Viridiplantae</taxon>
        <taxon>Streptophyta</taxon>
        <taxon>Embryophyta</taxon>
        <taxon>Tracheophyta</taxon>
        <taxon>Spermatophyta</taxon>
        <taxon>Magnoliopsida</taxon>
        <taxon>eudicotyledons</taxon>
        <taxon>Gunneridae</taxon>
        <taxon>Pentapetalae</taxon>
        <taxon>asterids</taxon>
        <taxon>campanulids</taxon>
        <taxon>Asterales</taxon>
        <taxon>Asteraceae</taxon>
        <taxon>Carduoideae</taxon>
        <taxon>Cardueae</taxon>
        <taxon>Arctiinae</taxon>
        <taxon>Arctium</taxon>
    </lineage>
</organism>
<name>A0ACB9CHY4_ARCLA</name>
<evidence type="ECO:0000313" key="2">
    <source>
        <dbReference type="Proteomes" id="UP001055879"/>
    </source>
</evidence>
<accession>A0ACB9CHY4</accession>
<dbReference type="Proteomes" id="UP001055879">
    <property type="component" value="Linkage Group LG04"/>
</dbReference>
<proteinExistence type="predicted"/>
<protein>
    <submittedName>
        <fullName evidence="1">Uncharacterized protein</fullName>
    </submittedName>
</protein>